<organism evidence="1 2">
    <name type="scientific">Phlebia brevispora</name>
    <dbReference type="NCBI Taxonomy" id="194682"/>
    <lineage>
        <taxon>Eukaryota</taxon>
        <taxon>Fungi</taxon>
        <taxon>Dikarya</taxon>
        <taxon>Basidiomycota</taxon>
        <taxon>Agaricomycotina</taxon>
        <taxon>Agaricomycetes</taxon>
        <taxon>Polyporales</taxon>
        <taxon>Meruliaceae</taxon>
        <taxon>Phlebia</taxon>
    </lineage>
</organism>
<dbReference type="Proteomes" id="UP001148662">
    <property type="component" value="Unassembled WGS sequence"/>
</dbReference>
<accession>A0ACC1T4L5</accession>
<dbReference type="EMBL" id="JANHOG010000618">
    <property type="protein sequence ID" value="KAJ3552780.1"/>
    <property type="molecule type" value="Genomic_DNA"/>
</dbReference>
<comment type="caution">
    <text evidence="1">The sequence shown here is derived from an EMBL/GenBank/DDBJ whole genome shotgun (WGS) entry which is preliminary data.</text>
</comment>
<reference evidence="1" key="1">
    <citation type="submission" date="2022-07" db="EMBL/GenBank/DDBJ databases">
        <title>Genome Sequence of Phlebia brevispora.</title>
        <authorList>
            <person name="Buettner E."/>
        </authorList>
    </citation>
    <scope>NUCLEOTIDE SEQUENCE</scope>
    <source>
        <strain evidence="1">MPL23</strain>
    </source>
</reference>
<evidence type="ECO:0000313" key="2">
    <source>
        <dbReference type="Proteomes" id="UP001148662"/>
    </source>
</evidence>
<gene>
    <name evidence="1" type="ORF">NM688_g3973</name>
</gene>
<keyword evidence="2" id="KW-1185">Reference proteome</keyword>
<name>A0ACC1T4L5_9APHY</name>
<protein>
    <submittedName>
        <fullName evidence="1">Uncharacterized protein</fullName>
    </submittedName>
</protein>
<proteinExistence type="predicted"/>
<evidence type="ECO:0000313" key="1">
    <source>
        <dbReference type="EMBL" id="KAJ3552780.1"/>
    </source>
</evidence>
<sequence length="489" mass="55338">MGLGIFQSSYLALPECDPSPSPLPLLPLLHRPQHRTATQRTHTPATLTRSDACPGHSRTSSTQATRYSSVSESSQASMDRRILSHLSSLDEVPETPNVAMDAFCDDVEDNQLVEEEEEEVDMRTDDEIFRDALLRELKRDISYTHPKERGSLINEIAKSARFIPRVSGPFMNLYNIMMDGIALLNRDDPNDTSYILRFGKKSAMDRTIAAQTFEDLMDLLPAVNINIRYISQGGNDFLNKFCRFISFNYRAARQEDTNKLKEYVVVLLGPPPAGVKPLKMKGSKSERGFNHVQSAHMLCPRILLPLFDTNPKRFMEMVKNGKVLITADAFPTFMYDEQEDFDEKNIQKGFCRSQFLLKAYRNRFTGPRSSEKETPGLIGSGKKSIAEDNNMHKVTPDSVAYIATQTCMALGTLEQFGPEEGKFSYVEFFHMIRALLSDEEDPWAVETMQWWNQWVFGINTENGTGATQDANAQDVTMIKSMAEIEDWGS</sequence>